<dbReference type="STRING" id="301148.B4135_1378"/>
<reference evidence="1 2" key="1">
    <citation type="submission" date="2016-01" db="EMBL/GenBank/DDBJ databases">
        <title>Draft Genome Sequences of Seven Thermophilic Sporeformers Isolated from Foods.</title>
        <authorList>
            <person name="Berendsen E.M."/>
            <person name="Wells-Bennik M.H."/>
            <person name="Krawcyk A.O."/>
            <person name="De Jong A."/>
            <person name="Holsappel S."/>
            <person name="Eijlander R.T."/>
            <person name="Kuipers O.P."/>
        </authorList>
    </citation>
    <scope>NUCLEOTIDE SEQUENCE [LARGE SCALE GENOMIC DNA]</scope>
    <source>
        <strain evidence="1 2">B4135</strain>
    </source>
</reference>
<protein>
    <submittedName>
        <fullName evidence="1">Uncharacterized protein</fullName>
    </submittedName>
</protein>
<gene>
    <name evidence="1" type="ORF">B4135_1378</name>
</gene>
<dbReference type="Proteomes" id="UP000075683">
    <property type="component" value="Unassembled WGS sequence"/>
</dbReference>
<proteinExistence type="predicted"/>
<comment type="caution">
    <text evidence="1">The sequence shown here is derived from an EMBL/GenBank/DDBJ whole genome shotgun (WGS) entry which is preliminary data.</text>
</comment>
<organism evidence="1 2">
    <name type="scientific">Caldibacillus debilis</name>
    <dbReference type="NCBI Taxonomy" id="301148"/>
    <lineage>
        <taxon>Bacteria</taxon>
        <taxon>Bacillati</taxon>
        <taxon>Bacillota</taxon>
        <taxon>Bacilli</taxon>
        <taxon>Bacillales</taxon>
        <taxon>Bacillaceae</taxon>
        <taxon>Caldibacillus</taxon>
    </lineage>
</organism>
<evidence type="ECO:0000313" key="1">
    <source>
        <dbReference type="EMBL" id="KYD22248.1"/>
    </source>
</evidence>
<dbReference type="AlphaFoldDB" id="A0A150MCY4"/>
<dbReference type="EMBL" id="LQYT01000012">
    <property type="protein sequence ID" value="KYD22248.1"/>
    <property type="molecule type" value="Genomic_DNA"/>
</dbReference>
<name>A0A150MCY4_9BACI</name>
<evidence type="ECO:0000313" key="2">
    <source>
        <dbReference type="Proteomes" id="UP000075683"/>
    </source>
</evidence>
<accession>A0A150MCY4</accession>
<sequence>MQYILSNFFKKTFVLKQFIKEKFKKIRVKRTNLFSYKNFLQQEPTRCQWGWKKHFRNRP</sequence>